<proteinExistence type="predicted"/>
<dbReference type="Proteomes" id="UP001519460">
    <property type="component" value="Unassembled WGS sequence"/>
</dbReference>
<sequence>MTKVGNTLYHRRRGHCEALTFLTVSTDNDSLLSDSVGMMNTKKLGLPSFVKSCKFCDNGDEFHILRSLRESVAFFTVLNSVDHNVSVAYCVWQASQRDKNVRKKAPSPGNEKTTTFCGHVCG</sequence>
<accession>A0ABD0KY90</accession>
<reference evidence="1 2" key="1">
    <citation type="journal article" date="2023" name="Sci. Data">
        <title>Genome assembly of the Korean intertidal mud-creeper Batillaria attramentaria.</title>
        <authorList>
            <person name="Patra A.K."/>
            <person name="Ho P.T."/>
            <person name="Jun S."/>
            <person name="Lee S.J."/>
            <person name="Kim Y."/>
            <person name="Won Y.J."/>
        </authorList>
    </citation>
    <scope>NUCLEOTIDE SEQUENCE [LARGE SCALE GENOMIC DNA]</scope>
    <source>
        <strain evidence="1">Wonlab-2016</strain>
    </source>
</reference>
<dbReference type="AlphaFoldDB" id="A0ABD0KY90"/>
<keyword evidence="2" id="KW-1185">Reference proteome</keyword>
<gene>
    <name evidence="1" type="ORF">BaRGS_00016488</name>
</gene>
<evidence type="ECO:0000313" key="2">
    <source>
        <dbReference type="Proteomes" id="UP001519460"/>
    </source>
</evidence>
<protein>
    <submittedName>
        <fullName evidence="1">Uncharacterized protein</fullName>
    </submittedName>
</protein>
<comment type="caution">
    <text evidence="1">The sequence shown here is derived from an EMBL/GenBank/DDBJ whole genome shotgun (WGS) entry which is preliminary data.</text>
</comment>
<organism evidence="1 2">
    <name type="scientific">Batillaria attramentaria</name>
    <dbReference type="NCBI Taxonomy" id="370345"/>
    <lineage>
        <taxon>Eukaryota</taxon>
        <taxon>Metazoa</taxon>
        <taxon>Spiralia</taxon>
        <taxon>Lophotrochozoa</taxon>
        <taxon>Mollusca</taxon>
        <taxon>Gastropoda</taxon>
        <taxon>Caenogastropoda</taxon>
        <taxon>Sorbeoconcha</taxon>
        <taxon>Cerithioidea</taxon>
        <taxon>Batillariidae</taxon>
        <taxon>Batillaria</taxon>
    </lineage>
</organism>
<dbReference type="EMBL" id="JACVVK020000105">
    <property type="protein sequence ID" value="KAK7492191.1"/>
    <property type="molecule type" value="Genomic_DNA"/>
</dbReference>
<evidence type="ECO:0000313" key="1">
    <source>
        <dbReference type="EMBL" id="KAK7492191.1"/>
    </source>
</evidence>
<name>A0ABD0KY90_9CAEN</name>